<keyword evidence="5 8" id="KW-0812">Transmembrane</keyword>
<sequence>MERKSNVGIFAGLLTYVMWGFIPLFFKLLSDVLPLEILAQRIIWAAVFMVLAVIFTKKWQSFSVIIKAIFRSPKQFLLMLLVALLISTNWFVFIWAINHNHILQTSLGYYINPIVSIVLGVIFLKERLSRAQVVAVILAFAGVMVMTLSLGVFPSLSLILAFSFGFYGLLKKKMDIPAIEGLTIETLFVSPFALLLWGYYIFSDQSFVTNNATVVSWLLVICSGLVTAVPLLLFAFTARKVTLSMLGFMQYIAPTISLLLGVFIYNEAFTRTHAISFALIWLGLLIYSVATIRKHREK</sequence>
<keyword evidence="7 8" id="KW-0472">Membrane</keyword>
<dbReference type="STRING" id="1265861.BCAMP_07825"/>
<protein>
    <submittedName>
        <fullName evidence="10">RarD-like protein</fullName>
    </submittedName>
</protein>
<dbReference type="InterPro" id="IPR004626">
    <property type="entry name" value="RarD"/>
</dbReference>
<evidence type="ECO:0000256" key="4">
    <source>
        <dbReference type="ARBA" id="ARBA00022475"/>
    </source>
</evidence>
<evidence type="ECO:0000256" key="2">
    <source>
        <dbReference type="ARBA" id="ARBA00007362"/>
    </source>
</evidence>
<name>W7CIG5_9LIST</name>
<dbReference type="EMBL" id="AODH01000030">
    <property type="protein sequence ID" value="EUJ39174.1"/>
    <property type="molecule type" value="Genomic_DNA"/>
</dbReference>
<feature type="transmembrane region" description="Helical" evidence="8">
    <location>
        <begin position="272"/>
        <end position="292"/>
    </location>
</feature>
<evidence type="ECO:0000259" key="9">
    <source>
        <dbReference type="Pfam" id="PF00892"/>
    </source>
</evidence>
<feature type="transmembrane region" description="Helical" evidence="8">
    <location>
        <begin position="38"/>
        <end position="55"/>
    </location>
</feature>
<keyword evidence="3" id="KW-0813">Transport</keyword>
<proteinExistence type="inferred from homology"/>
<feature type="transmembrane region" description="Helical" evidence="8">
    <location>
        <begin position="153"/>
        <end position="170"/>
    </location>
</feature>
<dbReference type="AlphaFoldDB" id="W7CIG5"/>
<feature type="domain" description="EamA" evidence="9">
    <location>
        <begin position="156"/>
        <end position="288"/>
    </location>
</feature>
<evidence type="ECO:0000256" key="8">
    <source>
        <dbReference type="SAM" id="Phobius"/>
    </source>
</evidence>
<dbReference type="GO" id="GO:0005886">
    <property type="term" value="C:plasma membrane"/>
    <property type="evidence" value="ECO:0007669"/>
    <property type="project" value="UniProtKB-SubCell"/>
</dbReference>
<feature type="transmembrane region" description="Helical" evidence="8">
    <location>
        <begin position="107"/>
        <end position="124"/>
    </location>
</feature>
<comment type="caution">
    <text evidence="10">The sequence shown here is derived from an EMBL/GenBank/DDBJ whole genome shotgun (WGS) entry which is preliminary data.</text>
</comment>
<feature type="transmembrane region" description="Helical" evidence="8">
    <location>
        <begin position="76"/>
        <end position="95"/>
    </location>
</feature>
<gene>
    <name evidence="10" type="ORF">BCAMP_07825</name>
</gene>
<keyword evidence="6 8" id="KW-1133">Transmembrane helix</keyword>
<dbReference type="NCBIfam" id="TIGR00688">
    <property type="entry name" value="rarD"/>
    <property type="match status" value="1"/>
</dbReference>
<feature type="domain" description="EamA" evidence="9">
    <location>
        <begin position="7"/>
        <end position="147"/>
    </location>
</feature>
<feature type="transmembrane region" description="Helical" evidence="8">
    <location>
        <begin position="248"/>
        <end position="266"/>
    </location>
</feature>
<feature type="transmembrane region" description="Helical" evidence="8">
    <location>
        <begin position="182"/>
        <end position="202"/>
    </location>
</feature>
<dbReference type="SUPFAM" id="SSF103481">
    <property type="entry name" value="Multidrug resistance efflux transporter EmrE"/>
    <property type="match status" value="2"/>
</dbReference>
<evidence type="ECO:0000313" key="10">
    <source>
        <dbReference type="EMBL" id="EUJ39174.1"/>
    </source>
</evidence>
<accession>W7CIG5</accession>
<dbReference type="Gene3D" id="1.10.3730.20">
    <property type="match status" value="1"/>
</dbReference>
<evidence type="ECO:0000313" key="11">
    <source>
        <dbReference type="Proteomes" id="UP000019243"/>
    </source>
</evidence>
<organism evidence="10 11">
    <name type="scientific">Brochothrix campestris FSL F6-1037</name>
    <dbReference type="NCBI Taxonomy" id="1265861"/>
    <lineage>
        <taxon>Bacteria</taxon>
        <taxon>Bacillati</taxon>
        <taxon>Bacillota</taxon>
        <taxon>Bacilli</taxon>
        <taxon>Bacillales</taxon>
        <taxon>Listeriaceae</taxon>
        <taxon>Brochothrix</taxon>
    </lineage>
</organism>
<feature type="transmembrane region" description="Helical" evidence="8">
    <location>
        <begin position="131"/>
        <end position="147"/>
    </location>
</feature>
<evidence type="ECO:0000256" key="5">
    <source>
        <dbReference type="ARBA" id="ARBA00022692"/>
    </source>
</evidence>
<evidence type="ECO:0000256" key="3">
    <source>
        <dbReference type="ARBA" id="ARBA00022448"/>
    </source>
</evidence>
<evidence type="ECO:0000256" key="7">
    <source>
        <dbReference type="ARBA" id="ARBA00023136"/>
    </source>
</evidence>
<dbReference type="PATRIC" id="fig|1265861.3.peg.1535"/>
<evidence type="ECO:0000256" key="1">
    <source>
        <dbReference type="ARBA" id="ARBA00004651"/>
    </source>
</evidence>
<keyword evidence="11" id="KW-1185">Reference proteome</keyword>
<dbReference type="InterPro" id="IPR037185">
    <property type="entry name" value="EmrE-like"/>
</dbReference>
<dbReference type="Pfam" id="PF00892">
    <property type="entry name" value="EamA"/>
    <property type="match status" value="2"/>
</dbReference>
<evidence type="ECO:0000256" key="6">
    <source>
        <dbReference type="ARBA" id="ARBA00022989"/>
    </source>
</evidence>
<reference evidence="10 11" key="1">
    <citation type="submission" date="2012-12" db="EMBL/GenBank/DDBJ databases">
        <title>Novel taxa of Listeriaceae from agricultural environments in the United States.</title>
        <authorList>
            <person name="den Bakker H.C."/>
            <person name="Allred A."/>
            <person name="Warchocki S."/>
            <person name="Wright E.M."/>
            <person name="Burrell A."/>
            <person name="Nightingale K.K."/>
            <person name="Kephart D."/>
            <person name="Wiedmann M."/>
        </authorList>
    </citation>
    <scope>NUCLEOTIDE SEQUENCE [LARGE SCALE GENOMIC DNA]</scope>
    <source>
        <strain evidence="10 11">FSL F6-1037</strain>
    </source>
</reference>
<dbReference type="Proteomes" id="UP000019243">
    <property type="component" value="Unassembled WGS sequence"/>
</dbReference>
<dbReference type="PANTHER" id="PTHR22911:SF137">
    <property type="entry name" value="SOLUTE CARRIER FAMILY 35 MEMBER G2-RELATED"/>
    <property type="match status" value="1"/>
</dbReference>
<comment type="similarity">
    <text evidence="2">Belongs to the EamA transporter family.</text>
</comment>
<feature type="transmembrane region" description="Helical" evidence="8">
    <location>
        <begin position="7"/>
        <end position="26"/>
    </location>
</feature>
<keyword evidence="4" id="KW-1003">Cell membrane</keyword>
<dbReference type="PANTHER" id="PTHR22911">
    <property type="entry name" value="ACYL-MALONYL CONDENSING ENZYME-RELATED"/>
    <property type="match status" value="1"/>
</dbReference>
<dbReference type="RefSeq" id="WP_035314781.1">
    <property type="nucleotide sequence ID" value="NZ_AODH01000030.1"/>
</dbReference>
<dbReference type="InterPro" id="IPR000620">
    <property type="entry name" value="EamA_dom"/>
</dbReference>
<comment type="subcellular location">
    <subcellularLocation>
        <location evidence="1">Cell membrane</location>
        <topology evidence="1">Multi-pass membrane protein</topology>
    </subcellularLocation>
</comment>
<feature type="transmembrane region" description="Helical" evidence="8">
    <location>
        <begin position="214"/>
        <end position="236"/>
    </location>
</feature>